<dbReference type="AlphaFoldDB" id="A0A2N6K985"/>
<proteinExistence type="predicted"/>
<name>A0A2N6K985_FISMU</name>
<dbReference type="RefSeq" id="WP_016870009.1">
    <property type="nucleotide sequence ID" value="NZ_CAWNVR010000753.1"/>
</dbReference>
<dbReference type="Proteomes" id="UP000235036">
    <property type="component" value="Unassembled WGS sequence"/>
</dbReference>
<protein>
    <submittedName>
        <fullName evidence="2">Uncharacterized protein</fullName>
    </submittedName>
</protein>
<reference evidence="2 3" key="1">
    <citation type="submission" date="2017-08" db="EMBL/GenBank/DDBJ databases">
        <title>Genomes of Fischerella (Mastigocladus) sp. strains.</title>
        <authorList>
            <person name="Miller S.R."/>
        </authorList>
    </citation>
    <scope>NUCLEOTIDE SEQUENCE [LARGE SCALE GENOMIC DNA]</scope>
    <source>
        <strain evidence="2 3">CCMEE 5323</strain>
    </source>
</reference>
<keyword evidence="3" id="KW-1185">Reference proteome</keyword>
<gene>
    <name evidence="2" type="ORF">CEN44_00460</name>
</gene>
<sequence>MPNPHGNPEIKKHGFKTDRDEPLTERIAIRVTKTMAQKIKSIENYPEFCRRVLQEALDKLNQAEDQ</sequence>
<evidence type="ECO:0000256" key="1">
    <source>
        <dbReference type="SAM" id="MobiDB-lite"/>
    </source>
</evidence>
<feature type="region of interest" description="Disordered" evidence="1">
    <location>
        <begin position="1"/>
        <end position="21"/>
    </location>
</feature>
<accession>A0A2N6K985</accession>
<evidence type="ECO:0000313" key="2">
    <source>
        <dbReference type="EMBL" id="PLZ94556.1"/>
    </source>
</evidence>
<comment type="caution">
    <text evidence="2">The sequence shown here is derived from an EMBL/GenBank/DDBJ whole genome shotgun (WGS) entry which is preliminary data.</text>
</comment>
<evidence type="ECO:0000313" key="3">
    <source>
        <dbReference type="Proteomes" id="UP000235036"/>
    </source>
</evidence>
<dbReference type="EMBL" id="NRQW01000007">
    <property type="protein sequence ID" value="PLZ94556.1"/>
    <property type="molecule type" value="Genomic_DNA"/>
</dbReference>
<feature type="compositionally biased region" description="Basic and acidic residues" evidence="1">
    <location>
        <begin position="8"/>
        <end position="21"/>
    </location>
</feature>
<organism evidence="2 3">
    <name type="scientific">Fischerella muscicola CCMEE 5323</name>
    <dbReference type="NCBI Taxonomy" id="2019572"/>
    <lineage>
        <taxon>Bacteria</taxon>
        <taxon>Bacillati</taxon>
        <taxon>Cyanobacteriota</taxon>
        <taxon>Cyanophyceae</taxon>
        <taxon>Nostocales</taxon>
        <taxon>Hapalosiphonaceae</taxon>
        <taxon>Fischerella</taxon>
    </lineage>
</organism>